<protein>
    <recommendedName>
        <fullName evidence="1">DUF7083 domain-containing protein</fullName>
    </recommendedName>
</protein>
<proteinExistence type="predicted"/>
<dbReference type="EMBL" id="KV898934">
    <property type="protein sequence ID" value="OON16071.1"/>
    <property type="molecule type" value="Genomic_DNA"/>
</dbReference>
<accession>A0A1S8WNS4</accession>
<evidence type="ECO:0000313" key="2">
    <source>
        <dbReference type="EMBL" id="OON16071.1"/>
    </source>
</evidence>
<dbReference type="Pfam" id="PF23309">
    <property type="entry name" value="DUF7083"/>
    <property type="match status" value="1"/>
</dbReference>
<dbReference type="Proteomes" id="UP000243686">
    <property type="component" value="Unassembled WGS sequence"/>
</dbReference>
<reference evidence="2 3" key="1">
    <citation type="submission" date="2015-03" db="EMBL/GenBank/DDBJ databases">
        <title>Draft genome of the nematode, Opisthorchis viverrini.</title>
        <authorList>
            <person name="Mitreva M."/>
        </authorList>
    </citation>
    <scope>NUCLEOTIDE SEQUENCE [LARGE SCALE GENOMIC DNA]</scope>
    <source>
        <strain evidence="2">Khon Kaen</strain>
    </source>
</reference>
<organism evidence="2 3">
    <name type="scientific">Opisthorchis viverrini</name>
    <name type="common">Southeast Asian liver fluke</name>
    <dbReference type="NCBI Taxonomy" id="6198"/>
    <lineage>
        <taxon>Eukaryota</taxon>
        <taxon>Metazoa</taxon>
        <taxon>Spiralia</taxon>
        <taxon>Lophotrochozoa</taxon>
        <taxon>Platyhelminthes</taxon>
        <taxon>Trematoda</taxon>
        <taxon>Digenea</taxon>
        <taxon>Opisthorchiida</taxon>
        <taxon>Opisthorchiata</taxon>
        <taxon>Opisthorchiidae</taxon>
        <taxon>Opisthorchis</taxon>
    </lineage>
</organism>
<gene>
    <name evidence="2" type="ORF">X801_08120</name>
</gene>
<evidence type="ECO:0000313" key="3">
    <source>
        <dbReference type="Proteomes" id="UP000243686"/>
    </source>
</evidence>
<dbReference type="InterPro" id="IPR055510">
    <property type="entry name" value="DUF7083"/>
</dbReference>
<name>A0A1S8WNS4_OPIVI</name>
<dbReference type="AlphaFoldDB" id="A0A1S8WNS4"/>
<sequence length="96" mass="11166">MEIRSPSITEMKKSSVDAVANSRVAFHYDAESNPICGSCFRRYKDIFRTELADLDDAWKSRVLLRKLGTSEPDKFINFILPKFPKDFSFDEFDIFC</sequence>
<keyword evidence="3" id="KW-1185">Reference proteome</keyword>
<evidence type="ECO:0000259" key="1">
    <source>
        <dbReference type="Pfam" id="PF23309"/>
    </source>
</evidence>
<feature type="domain" description="DUF7083" evidence="1">
    <location>
        <begin position="18"/>
        <end position="91"/>
    </location>
</feature>